<dbReference type="AlphaFoldDB" id="A0A391NUI4"/>
<dbReference type="Proteomes" id="UP000265618">
    <property type="component" value="Unassembled WGS sequence"/>
</dbReference>
<comment type="caution">
    <text evidence="1">The sequence shown here is derived from an EMBL/GenBank/DDBJ whole genome shotgun (WGS) entry which is preliminary data.</text>
</comment>
<reference evidence="1 2" key="1">
    <citation type="journal article" date="2018" name="PLoS ONE">
        <title>The draft genome of Kipferlia bialata reveals reductive genome evolution in fornicate parasites.</title>
        <authorList>
            <person name="Tanifuji G."/>
            <person name="Takabayashi S."/>
            <person name="Kume K."/>
            <person name="Takagi M."/>
            <person name="Nakayama T."/>
            <person name="Kamikawa R."/>
            <person name="Inagaki Y."/>
            <person name="Hashimoto T."/>
        </authorList>
    </citation>
    <scope>NUCLEOTIDE SEQUENCE [LARGE SCALE GENOMIC DNA]</scope>
    <source>
        <strain evidence="1">NY0173</strain>
    </source>
</reference>
<evidence type="ECO:0000313" key="2">
    <source>
        <dbReference type="Proteomes" id="UP000265618"/>
    </source>
</evidence>
<protein>
    <submittedName>
        <fullName evidence="1">Uncharacterized protein</fullName>
    </submittedName>
</protein>
<feature type="non-terminal residue" evidence="1">
    <location>
        <position position="1"/>
    </location>
</feature>
<accession>A0A391NUI4</accession>
<sequence>MRADPGVKAKSKLTDLINGL</sequence>
<proteinExistence type="predicted"/>
<keyword evidence="2" id="KW-1185">Reference proteome</keyword>
<name>A0A391NUI4_9EUKA</name>
<evidence type="ECO:0000313" key="1">
    <source>
        <dbReference type="EMBL" id="GCA64825.1"/>
    </source>
</evidence>
<organism evidence="1 2">
    <name type="scientific">Kipferlia bialata</name>
    <dbReference type="NCBI Taxonomy" id="797122"/>
    <lineage>
        <taxon>Eukaryota</taxon>
        <taxon>Metamonada</taxon>
        <taxon>Carpediemonas-like organisms</taxon>
        <taxon>Kipferlia</taxon>
    </lineage>
</organism>
<gene>
    <name evidence="1" type="ORF">KIPB_015476</name>
</gene>
<dbReference type="EMBL" id="BDIP01008701">
    <property type="protein sequence ID" value="GCA64825.1"/>
    <property type="molecule type" value="Genomic_DNA"/>
</dbReference>